<dbReference type="EMBL" id="MN740631">
    <property type="protein sequence ID" value="QHU36758.1"/>
    <property type="molecule type" value="Genomic_DNA"/>
</dbReference>
<evidence type="ECO:0000259" key="5">
    <source>
        <dbReference type="PROSITE" id="PS50089"/>
    </source>
</evidence>
<evidence type="ECO:0000256" key="3">
    <source>
        <dbReference type="ARBA" id="ARBA00022833"/>
    </source>
</evidence>
<evidence type="ECO:0000256" key="2">
    <source>
        <dbReference type="ARBA" id="ARBA00022771"/>
    </source>
</evidence>
<evidence type="ECO:0000313" key="6">
    <source>
        <dbReference type="EMBL" id="QHU36758.1"/>
    </source>
</evidence>
<dbReference type="PANTHER" id="PTHR14155:SF627">
    <property type="entry name" value="OS06G0192800 PROTEIN"/>
    <property type="match status" value="1"/>
</dbReference>
<dbReference type="InterPro" id="IPR053238">
    <property type="entry name" value="RING-H2_zinc_finger"/>
</dbReference>
<dbReference type="Pfam" id="PF13639">
    <property type="entry name" value="zf-RING_2"/>
    <property type="match status" value="1"/>
</dbReference>
<dbReference type="PANTHER" id="PTHR14155">
    <property type="entry name" value="RING FINGER DOMAIN-CONTAINING"/>
    <property type="match status" value="1"/>
</dbReference>
<feature type="domain" description="RING-type" evidence="5">
    <location>
        <begin position="209"/>
        <end position="248"/>
    </location>
</feature>
<reference evidence="6" key="1">
    <citation type="journal article" date="2020" name="Nature">
        <title>Giant virus diversity and host interactions through global metagenomics.</title>
        <authorList>
            <person name="Schulz F."/>
            <person name="Roux S."/>
            <person name="Paez-Espino D."/>
            <person name="Jungbluth S."/>
            <person name="Walsh D.A."/>
            <person name="Denef V.J."/>
            <person name="McMahon K.D."/>
            <person name="Konstantinidis K.T."/>
            <person name="Eloe-Fadrosh E.A."/>
            <person name="Kyrpides N.C."/>
            <person name="Woyke T."/>
        </authorList>
    </citation>
    <scope>NUCLEOTIDE SEQUENCE</scope>
    <source>
        <strain evidence="6">GVMAG-S-1035124-57</strain>
    </source>
</reference>
<dbReference type="PROSITE" id="PS50089">
    <property type="entry name" value="ZF_RING_2"/>
    <property type="match status" value="1"/>
</dbReference>
<keyword evidence="4" id="KW-1133">Transmembrane helix</keyword>
<proteinExistence type="predicted"/>
<dbReference type="InterPro" id="IPR013083">
    <property type="entry name" value="Znf_RING/FYVE/PHD"/>
</dbReference>
<dbReference type="GO" id="GO:0008270">
    <property type="term" value="F:zinc ion binding"/>
    <property type="evidence" value="ECO:0007669"/>
    <property type="project" value="UniProtKB-KW"/>
</dbReference>
<keyword evidence="3" id="KW-0862">Zinc</keyword>
<protein>
    <recommendedName>
        <fullName evidence="5">RING-type domain-containing protein</fullName>
    </recommendedName>
</protein>
<dbReference type="AlphaFoldDB" id="A0A6C0M353"/>
<dbReference type="InterPro" id="IPR001841">
    <property type="entry name" value="Znf_RING"/>
</dbReference>
<accession>A0A6C0M353</accession>
<evidence type="ECO:0000256" key="4">
    <source>
        <dbReference type="SAM" id="Phobius"/>
    </source>
</evidence>
<organism evidence="6">
    <name type="scientific">viral metagenome</name>
    <dbReference type="NCBI Taxonomy" id="1070528"/>
    <lineage>
        <taxon>unclassified sequences</taxon>
        <taxon>metagenomes</taxon>
        <taxon>organismal metagenomes</taxon>
    </lineage>
</organism>
<keyword evidence="2" id="KW-0863">Zinc-finger</keyword>
<keyword evidence="4" id="KW-0472">Membrane</keyword>
<keyword evidence="1" id="KW-0479">Metal-binding</keyword>
<name>A0A6C0M353_9ZZZZ</name>
<dbReference type="Gene3D" id="3.30.40.10">
    <property type="entry name" value="Zinc/RING finger domain, C3HC4 (zinc finger)"/>
    <property type="match status" value="1"/>
</dbReference>
<sequence length="252" mass="28237">MDPLIIDIGHDFVYDETRICKKTGLLVKTLGVGWYVTGAVACVAHTMFVPYCIMLATMFASCCNSARYEYAFYKKHGARFYSLEEFNAWKNQQLPKLNDAFDTAEVIIKLCFFIASWPLRLTMYDNRTGAFSICELDMTVLKIHAVVTLIVYSCALLLFMCLWCSFYNNANPSPNPSPSPSPSPRSSQVSPTYAVYVNVNETGSNAIECCICLNSKAEPWVSTPCAHVFHRDCLSAWSQINATCPICRTDLS</sequence>
<dbReference type="SMART" id="SM00184">
    <property type="entry name" value="RING"/>
    <property type="match status" value="1"/>
</dbReference>
<feature type="transmembrane region" description="Helical" evidence="4">
    <location>
        <begin position="32"/>
        <end position="60"/>
    </location>
</feature>
<evidence type="ECO:0000256" key="1">
    <source>
        <dbReference type="ARBA" id="ARBA00022723"/>
    </source>
</evidence>
<dbReference type="SUPFAM" id="SSF57850">
    <property type="entry name" value="RING/U-box"/>
    <property type="match status" value="1"/>
</dbReference>
<feature type="transmembrane region" description="Helical" evidence="4">
    <location>
        <begin position="146"/>
        <end position="168"/>
    </location>
</feature>
<keyword evidence="4" id="KW-0812">Transmembrane</keyword>